<sequence>MLGLYSLQHGLSVQDAVLVLLVARHGLIGQVGVLNIIAILLNLDAAERFLVAGRRRTAESHRNSTDMLASHRHSTDILASYRYSTGEVFRSGAENDTWCPEAGTDACCMLTLRLV</sequence>
<keyword evidence="2" id="KW-1185">Reference proteome</keyword>
<dbReference type="EMBL" id="LGRN01000347">
    <property type="protein sequence ID" value="OJD12967.1"/>
    <property type="molecule type" value="Genomic_DNA"/>
</dbReference>
<name>A0A1J9Q9W4_9EURO</name>
<reference evidence="1 2" key="1">
    <citation type="submission" date="2015-07" db="EMBL/GenBank/DDBJ databases">
        <title>Emmonsia species relationships and genome sequence.</title>
        <authorList>
            <consortium name="The Broad Institute Genomics Platform"/>
            <person name="Cuomo C.A."/>
            <person name="Munoz J.F."/>
            <person name="Imamovic A."/>
            <person name="Priest M.E."/>
            <person name="Young S."/>
            <person name="Clay O.K."/>
            <person name="McEwen J.G."/>
        </authorList>
    </citation>
    <scope>NUCLEOTIDE SEQUENCE [LARGE SCALE GENOMIC DNA]</scope>
    <source>
        <strain evidence="1 2">UAMH 9510</strain>
    </source>
</reference>
<dbReference type="AlphaFoldDB" id="A0A1J9Q9W4"/>
<comment type="caution">
    <text evidence="1">The sequence shown here is derived from an EMBL/GenBank/DDBJ whole genome shotgun (WGS) entry which is preliminary data.</text>
</comment>
<evidence type="ECO:0000313" key="2">
    <source>
        <dbReference type="Proteomes" id="UP000182235"/>
    </source>
</evidence>
<protein>
    <submittedName>
        <fullName evidence="1">Uncharacterized protein</fullName>
    </submittedName>
</protein>
<gene>
    <name evidence="1" type="ORF">AJ78_06515</name>
</gene>
<accession>A0A1J9Q9W4</accession>
<dbReference type="Proteomes" id="UP000182235">
    <property type="component" value="Unassembled WGS sequence"/>
</dbReference>
<organism evidence="1 2">
    <name type="scientific">Emergomyces pasteurianus Ep9510</name>
    <dbReference type="NCBI Taxonomy" id="1447872"/>
    <lineage>
        <taxon>Eukaryota</taxon>
        <taxon>Fungi</taxon>
        <taxon>Dikarya</taxon>
        <taxon>Ascomycota</taxon>
        <taxon>Pezizomycotina</taxon>
        <taxon>Eurotiomycetes</taxon>
        <taxon>Eurotiomycetidae</taxon>
        <taxon>Onygenales</taxon>
        <taxon>Ajellomycetaceae</taxon>
        <taxon>Emergomyces</taxon>
    </lineage>
</organism>
<evidence type="ECO:0000313" key="1">
    <source>
        <dbReference type="EMBL" id="OJD12967.1"/>
    </source>
</evidence>
<dbReference type="VEuPathDB" id="FungiDB:AJ78_06515"/>
<proteinExistence type="predicted"/>